<feature type="compositionally biased region" description="Gly residues" evidence="1">
    <location>
        <begin position="500"/>
        <end position="512"/>
    </location>
</feature>
<feature type="compositionally biased region" description="Basic residues" evidence="1">
    <location>
        <begin position="1633"/>
        <end position="1647"/>
    </location>
</feature>
<evidence type="ECO:0000313" key="4">
    <source>
        <dbReference type="EMBL" id="KAF4409364.1"/>
    </source>
</evidence>
<feature type="compositionally biased region" description="Low complexity" evidence="1">
    <location>
        <begin position="1"/>
        <end position="13"/>
    </location>
</feature>
<dbReference type="InterPro" id="IPR030559">
    <property type="entry name" value="PolZ_Rev3"/>
</dbReference>
<organism evidence="4 5">
    <name type="scientific">Streptomyces lycii</name>
    <dbReference type="NCBI Taxonomy" id="2654337"/>
    <lineage>
        <taxon>Bacteria</taxon>
        <taxon>Bacillati</taxon>
        <taxon>Actinomycetota</taxon>
        <taxon>Actinomycetes</taxon>
        <taxon>Kitasatosporales</taxon>
        <taxon>Streptomycetaceae</taxon>
        <taxon>Streptomyces</taxon>
    </lineage>
</organism>
<keyword evidence="2" id="KW-0472">Membrane</keyword>
<keyword evidence="5" id="KW-1185">Reference proteome</keyword>
<feature type="compositionally biased region" description="Pro residues" evidence="1">
    <location>
        <begin position="541"/>
        <end position="552"/>
    </location>
</feature>
<dbReference type="PANTHER" id="PTHR45812:SF1">
    <property type="entry name" value="DNA POLYMERASE ZETA CATALYTIC SUBUNIT"/>
    <property type="match status" value="1"/>
</dbReference>
<feature type="compositionally biased region" description="Basic and acidic residues" evidence="1">
    <location>
        <begin position="294"/>
        <end position="357"/>
    </location>
</feature>
<feature type="compositionally biased region" description="Basic and acidic residues" evidence="1">
    <location>
        <begin position="25"/>
        <end position="35"/>
    </location>
</feature>
<dbReference type="Proteomes" id="UP000621266">
    <property type="component" value="Unassembled WGS sequence"/>
</dbReference>
<proteinExistence type="predicted"/>
<feature type="region of interest" description="Disordered" evidence="1">
    <location>
        <begin position="2069"/>
        <end position="2108"/>
    </location>
</feature>
<feature type="transmembrane region" description="Helical" evidence="2">
    <location>
        <begin position="1306"/>
        <end position="1329"/>
    </location>
</feature>
<feature type="compositionally biased region" description="Low complexity" evidence="1">
    <location>
        <begin position="941"/>
        <end position="952"/>
    </location>
</feature>
<feature type="domain" description="eCIS core" evidence="3">
    <location>
        <begin position="43"/>
        <end position="119"/>
    </location>
</feature>
<feature type="transmembrane region" description="Helical" evidence="2">
    <location>
        <begin position="1509"/>
        <end position="1531"/>
    </location>
</feature>
<feature type="compositionally biased region" description="Basic and acidic residues" evidence="1">
    <location>
        <begin position="753"/>
        <end position="762"/>
    </location>
</feature>
<accession>A0ABQ7FLX2</accession>
<feature type="compositionally biased region" description="Basic and acidic residues" evidence="1">
    <location>
        <begin position="1036"/>
        <end position="1089"/>
    </location>
</feature>
<dbReference type="EMBL" id="WHPN01000225">
    <property type="protein sequence ID" value="KAF4409364.1"/>
    <property type="molecule type" value="Genomic_DNA"/>
</dbReference>
<feature type="compositionally biased region" description="Low complexity" evidence="1">
    <location>
        <begin position="781"/>
        <end position="830"/>
    </location>
</feature>
<evidence type="ECO:0000259" key="3">
    <source>
        <dbReference type="Pfam" id="PF13699"/>
    </source>
</evidence>
<feature type="compositionally biased region" description="Basic and acidic residues" evidence="1">
    <location>
        <begin position="911"/>
        <end position="933"/>
    </location>
</feature>
<reference evidence="4 5" key="1">
    <citation type="submission" date="2019-10" db="EMBL/GenBank/DDBJ databases">
        <title>Streptomyces tenebrisbrunneis sp.nov., an endogenous actinomycete isolated from of Lycium ruthenicum.</title>
        <authorList>
            <person name="Ma L."/>
        </authorList>
    </citation>
    <scope>NUCLEOTIDE SEQUENCE [LARGE SCALE GENOMIC DNA]</scope>
    <source>
        <strain evidence="4 5">TRM 66187</strain>
    </source>
</reference>
<feature type="transmembrane region" description="Helical" evidence="2">
    <location>
        <begin position="1552"/>
        <end position="1577"/>
    </location>
</feature>
<dbReference type="InterPro" id="IPR025295">
    <property type="entry name" value="eCIS_core_dom"/>
</dbReference>
<feature type="compositionally biased region" description="Basic and acidic residues" evidence="1">
    <location>
        <begin position="366"/>
        <end position="406"/>
    </location>
</feature>
<dbReference type="RefSeq" id="WP_156205630.1">
    <property type="nucleotide sequence ID" value="NZ_WHPN01000225.1"/>
</dbReference>
<evidence type="ECO:0000256" key="1">
    <source>
        <dbReference type="SAM" id="MobiDB-lite"/>
    </source>
</evidence>
<feature type="compositionally biased region" description="Basic and acidic residues" evidence="1">
    <location>
        <begin position="628"/>
        <end position="642"/>
    </location>
</feature>
<comment type="caution">
    <text evidence="4">The sequence shown here is derived from an EMBL/GenBank/DDBJ whole genome shotgun (WGS) entry which is preliminary data.</text>
</comment>
<feature type="compositionally biased region" description="Basic and acidic residues" evidence="1">
    <location>
        <begin position="553"/>
        <end position="563"/>
    </location>
</feature>
<feature type="region of interest" description="Disordered" evidence="1">
    <location>
        <begin position="1602"/>
        <end position="1786"/>
    </location>
</feature>
<feature type="compositionally biased region" description="Polar residues" evidence="1">
    <location>
        <begin position="712"/>
        <end position="725"/>
    </location>
</feature>
<keyword evidence="2" id="KW-0812">Transmembrane</keyword>
<evidence type="ECO:0000313" key="5">
    <source>
        <dbReference type="Proteomes" id="UP000621266"/>
    </source>
</evidence>
<feature type="compositionally biased region" description="Polar residues" evidence="1">
    <location>
        <begin position="881"/>
        <end position="897"/>
    </location>
</feature>
<name>A0ABQ7FLX2_9ACTN</name>
<feature type="compositionally biased region" description="Basic and acidic residues" evidence="1">
    <location>
        <begin position="605"/>
        <end position="618"/>
    </location>
</feature>
<feature type="compositionally biased region" description="Basic and acidic residues" evidence="1">
    <location>
        <begin position="1164"/>
        <end position="1186"/>
    </location>
</feature>
<keyword evidence="2" id="KW-1133">Transmembrane helix</keyword>
<feature type="region of interest" description="Disordered" evidence="1">
    <location>
        <begin position="1896"/>
        <end position="1928"/>
    </location>
</feature>
<feature type="compositionally biased region" description="Acidic residues" evidence="1">
    <location>
        <begin position="658"/>
        <end position="672"/>
    </location>
</feature>
<feature type="compositionally biased region" description="Basic and acidic residues" evidence="1">
    <location>
        <begin position="1701"/>
        <end position="1738"/>
    </location>
</feature>
<feature type="compositionally biased region" description="Basic and acidic residues" evidence="1">
    <location>
        <begin position="673"/>
        <end position="697"/>
    </location>
</feature>
<feature type="compositionally biased region" description="Acidic residues" evidence="1">
    <location>
        <begin position="564"/>
        <end position="575"/>
    </location>
</feature>
<sequence>MSAQSASQESRAAQDAKRRKRKERSAKNRAPEPKDIVSGAGQPLDLSVRRELEEQLGHDFSRVRLHTDRDAGALTDMLGADAVAVGQDIFFREGTYRPGTADGQRLLAHELLHTVQNPDGLGALRAGRDVGAVSLPQQAVEREAESAAQESVRNAMLGSVREDEPAAEVEAGQPTPGWLRYATVDADRRRAELLDPATLVDRLANGVLRSLRGDPADLSGRVRMQLARMAPDLQESVLDRLEVRLLTPEFNGLLELVGETEEHPPELGPALAPEPVPDTVEQLQDEWAAQERAAAGEHRSDERKAEDTREEKRAAGAEGGRQDREREQDRESQDAAAEKKETAERTAQEDERAKEQEQSEQEQQQAEEKQAEERQEAEQADQEKAEDREQDTEQAKKERKEQREREEQDPEQANAPGGEKRKRNDDAKKRVAGSKQEEVDPKAKGQPGPVRPEKVDERAEQRDSALSEHGLHEKDEDEGDPREEEQPLGLEAGADREIGGEQGEAGKGGAGAGEPELTPDDYLPETDLDLSGVPTADNPDAPVPTFPAPPPTKAEKVQEQRENDAEEEEDEDAPESELRPPGAEIGPVEGEAPPPADSPAAAAGDRTEKDLQPEKPVDQEVGPDPETEEKQEPEPEAEKPDPEQQQDQETARTAAERQDEDEKDTEADGQEEPDAKDAGEQQQERKEQDEREEKQEAAKGQPEGAAADKPTSAPSGGDSASSRSPEPTAAPPAGAHTEKTAAEDRNPSPAARRVADSTKSENEASGPKSQIPKETGPGAAPSGNVGGSEPSGPSPAAGPGGAPSVAHASVSPAGEQAEAPGKMGAPAPEGAKAKPEASLEKDGGGCAPPEPAPEKEEGKGGCGGGGGAAAKEEKQKEPPDVSSQDPKAALSTVSSLPPDQAQKALPGVDAAGEKKANDERKRLAANPPKRERPSGAPQTQSARPKSAPPAARVTGKLEKVGTEDEGEKQKAKGGEKAQGKKPTEGVPPPQINPGKDGKISAGDAGSIEAAADQVPTTDPELRNKTVGPAPKIKLTGKSDPKRTDKQAEKLKEKQGKIHGTGREDAAKPMGEDKIFPNAPKEELRGDVRGGGKGKGGRQPAGPEAKSHVGVVAKQERGGEIRGASGEAQGQLVAKEKEHQQGEQQEKRQKQAEMDREVQQNAEKQTAERGKAAEQTNAERTKWRDEQDKEIEDADKKSEKEHGEQNKKITKGRDDKDKEVSDRKDADNKDIDDKATKAEKDAEKKKEEKKEESDSLFGKLIDAIGDFFSALLDAVTAIFDAAREAINSVIDKFKEFANAAIDFVRDLAIAAINVLADALIAVCDVLLAAFPELRDKFRKAIEGLRDAAIDAVNTLADGLKKAVNALLDALAAGLNALLDVLEAGIKFAIKLYRDAIIGALKFAEAAIEALGKFAALVADIAPDVGGWLSKAGSSAKAGITDHLWGAIKTGVKQWFDTKVEGILGLGKAVINVLVKGCVSIKQIGKMAWDAIIASLPMMIASIVIEKVVSMLVPAAGAILTVVQGLMAAWQSLSSILTAFSKFWAYLKAVKAGPAACLFAEAVAAGIVALLDFIANFLMIRLSGATKGVGKRLKTMAQKIMKGLKKTGKGAKKAAGNAVNKARGAARKAQEALKKPAKPAKPKGPRVPKNRSETSDRGPGGNRNQGKDAVNDRPTSKAPDKDRQRRKDEDEAKQNQQKQDSTPSKDPDRKPDSKSDSKPDAKKDKAPEAKKKKKETEAPRRTKPRKPKSPLGKALKKIKGKVKSALKKVRNAGKALGKKLKKSKVGKALKNSAKKIRNFFKKKRDKMRDDKKKRTATMRTRNRKNRNKEKEKETKQQRLTKAVSRIQPLLRQLLKPGVPTRIHDATLAAMRRFYRLTSLEKRGYPDFSVWATLNPPKKAIEGTTDPKEREDRLKKAGLPDPVIPGRADDPNIDYTKFSKAGSTIPNKKVEAKFLSSVVKGTGQDPKATSNDLQPMGWQFVTNNGYNANTAWVRMHLLPGGSAVSLGGLAGGNNLVPARKGHNDDFHKGIESSAYNAIPGDREMIWYDVDVTFGHPGYPGFPASITVSYGGYDKVSRDRDGRSPSDWKRRGRDLRQTEPKIDPPSPGEKTNLRINRAGAKTLRDRLEEITWHEARFVAGTYEGAKKDNVTKPAFTSPEDVRDYLEAQQKANRSPKKETIDKIMARIEAKMDIIDWSLEQGTLES</sequence>
<feature type="region of interest" description="Disordered" evidence="1">
    <location>
        <begin position="259"/>
        <end position="1248"/>
    </location>
</feature>
<feature type="compositionally biased region" description="Basic and acidic residues" evidence="1">
    <location>
        <begin position="1133"/>
        <end position="1157"/>
    </location>
</feature>
<feature type="compositionally biased region" description="Basic residues" evidence="1">
    <location>
        <begin position="1739"/>
        <end position="1786"/>
    </location>
</feature>
<feature type="compositionally biased region" description="Basic and acidic residues" evidence="1">
    <location>
        <begin position="1193"/>
        <end position="1248"/>
    </location>
</feature>
<gene>
    <name evidence="4" type="ORF">GCU69_09335</name>
</gene>
<feature type="compositionally biased region" description="Basic and acidic residues" evidence="1">
    <location>
        <begin position="1896"/>
        <end position="1912"/>
    </location>
</feature>
<feature type="compositionally biased region" description="Basic and acidic residues" evidence="1">
    <location>
        <begin position="2071"/>
        <end position="2098"/>
    </location>
</feature>
<dbReference type="Pfam" id="PF13699">
    <property type="entry name" value="eCIS_core"/>
    <property type="match status" value="1"/>
</dbReference>
<feature type="compositionally biased region" description="Basic and acidic residues" evidence="1">
    <location>
        <begin position="418"/>
        <end position="443"/>
    </location>
</feature>
<feature type="compositionally biased region" description="Basic and acidic residues" evidence="1">
    <location>
        <begin position="736"/>
        <end position="746"/>
    </location>
</feature>
<feature type="region of interest" description="Disordered" evidence="1">
    <location>
        <begin position="1"/>
        <end position="44"/>
    </location>
</feature>
<protein>
    <submittedName>
        <fullName evidence="4">DUF4157 domain-containing protein</fullName>
    </submittedName>
</protein>
<feature type="compositionally biased region" description="Basic and acidic residues" evidence="1">
    <location>
        <begin position="955"/>
        <end position="983"/>
    </location>
</feature>
<feature type="region of interest" description="Disordered" evidence="1">
    <location>
        <begin position="1801"/>
        <end position="1838"/>
    </location>
</feature>
<feature type="compositionally biased region" description="Low complexity" evidence="1">
    <location>
        <begin position="1611"/>
        <end position="1621"/>
    </location>
</feature>
<feature type="compositionally biased region" description="Basic and acidic residues" evidence="1">
    <location>
        <begin position="451"/>
        <end position="474"/>
    </location>
</feature>
<feature type="transmembrane region" description="Helical" evidence="2">
    <location>
        <begin position="1485"/>
        <end position="1503"/>
    </location>
</feature>
<feature type="compositionally biased region" description="Acidic residues" evidence="1">
    <location>
        <begin position="517"/>
        <end position="528"/>
    </location>
</feature>
<feature type="compositionally biased region" description="Basic and acidic residues" evidence="1">
    <location>
        <begin position="831"/>
        <end position="843"/>
    </location>
</feature>
<feature type="compositionally biased region" description="Basic and acidic residues" evidence="1">
    <location>
        <begin position="870"/>
        <end position="879"/>
    </location>
</feature>
<feature type="compositionally biased region" description="Basic residues" evidence="1">
    <location>
        <begin position="1811"/>
        <end position="1825"/>
    </location>
</feature>
<feature type="compositionally biased region" description="Basic and acidic residues" evidence="1">
    <location>
        <begin position="1663"/>
        <end position="1691"/>
    </location>
</feature>
<dbReference type="PANTHER" id="PTHR45812">
    <property type="entry name" value="DNA POLYMERASE ZETA CATALYTIC SUBUNIT"/>
    <property type="match status" value="1"/>
</dbReference>
<evidence type="ECO:0000256" key="2">
    <source>
        <dbReference type="SAM" id="Phobius"/>
    </source>
</evidence>